<name>A0A2P6AUW8_9GAMM</name>
<evidence type="ECO:0000313" key="4">
    <source>
        <dbReference type="Proteomes" id="UP000243900"/>
    </source>
</evidence>
<gene>
    <name evidence="3" type="ORF">C5O18_01190</name>
</gene>
<dbReference type="CDD" id="cd00158">
    <property type="entry name" value="RHOD"/>
    <property type="match status" value="1"/>
</dbReference>
<accession>A0A2P6AUW8</accession>
<organism evidence="3 4">
    <name type="scientific">Amnimonas aquatica</name>
    <dbReference type="NCBI Taxonomy" id="2094561"/>
    <lineage>
        <taxon>Bacteria</taxon>
        <taxon>Pseudomonadati</taxon>
        <taxon>Pseudomonadota</taxon>
        <taxon>Gammaproteobacteria</taxon>
        <taxon>Moraxellales</taxon>
        <taxon>Moraxellaceae</taxon>
        <taxon>Amnimonas</taxon>
    </lineage>
</organism>
<feature type="transmembrane region" description="Helical" evidence="1">
    <location>
        <begin position="12"/>
        <end position="30"/>
    </location>
</feature>
<keyword evidence="1" id="KW-0472">Membrane</keyword>
<dbReference type="SUPFAM" id="SSF52821">
    <property type="entry name" value="Rhodanese/Cell cycle control phosphatase"/>
    <property type="match status" value="1"/>
</dbReference>
<keyword evidence="1" id="KW-0812">Transmembrane</keyword>
<dbReference type="InterPro" id="IPR036873">
    <property type="entry name" value="Rhodanese-like_dom_sf"/>
</dbReference>
<feature type="domain" description="Rhodanese" evidence="2">
    <location>
        <begin position="47"/>
        <end position="136"/>
    </location>
</feature>
<dbReference type="RefSeq" id="WP_105191057.1">
    <property type="nucleotide sequence ID" value="NZ_PTQZ01000010.1"/>
</dbReference>
<sequence>MDRVIEFIGNHPYLVSAFVGLLIAFIVTELQRGGRSISPQELTRLINQQQARVIDLRNTPEYREGHITGSTNVPYSQIDEKVAELAKAGKPVVLVCGLGQVAGSAGRKLKQAGVADVHVLSGGISTWRQQGLPLVR</sequence>
<dbReference type="PROSITE" id="PS50206">
    <property type="entry name" value="RHODANESE_3"/>
    <property type="match status" value="1"/>
</dbReference>
<dbReference type="Proteomes" id="UP000243900">
    <property type="component" value="Unassembled WGS sequence"/>
</dbReference>
<proteinExistence type="predicted"/>
<comment type="caution">
    <text evidence="3">The sequence shown here is derived from an EMBL/GenBank/DDBJ whole genome shotgun (WGS) entry which is preliminary data.</text>
</comment>
<protein>
    <recommendedName>
        <fullName evidence="2">Rhodanese domain-containing protein</fullName>
    </recommendedName>
</protein>
<dbReference type="PANTHER" id="PTHR43031">
    <property type="entry name" value="FAD-DEPENDENT OXIDOREDUCTASE"/>
    <property type="match status" value="1"/>
</dbReference>
<dbReference type="InterPro" id="IPR001763">
    <property type="entry name" value="Rhodanese-like_dom"/>
</dbReference>
<dbReference type="Gene3D" id="3.40.250.10">
    <property type="entry name" value="Rhodanese-like domain"/>
    <property type="match status" value="1"/>
</dbReference>
<dbReference type="AlphaFoldDB" id="A0A2P6AUW8"/>
<dbReference type="Pfam" id="PF00581">
    <property type="entry name" value="Rhodanese"/>
    <property type="match status" value="1"/>
</dbReference>
<dbReference type="PANTHER" id="PTHR43031:SF18">
    <property type="entry name" value="RHODANESE-RELATED SULFURTRANSFERASES"/>
    <property type="match status" value="1"/>
</dbReference>
<dbReference type="InterPro" id="IPR050229">
    <property type="entry name" value="GlpE_sulfurtransferase"/>
</dbReference>
<evidence type="ECO:0000259" key="2">
    <source>
        <dbReference type="PROSITE" id="PS50206"/>
    </source>
</evidence>
<dbReference type="EMBL" id="PTQZ01000010">
    <property type="protein sequence ID" value="PQA51815.1"/>
    <property type="molecule type" value="Genomic_DNA"/>
</dbReference>
<evidence type="ECO:0000313" key="3">
    <source>
        <dbReference type="EMBL" id="PQA51815.1"/>
    </source>
</evidence>
<keyword evidence="4" id="KW-1185">Reference proteome</keyword>
<evidence type="ECO:0000256" key="1">
    <source>
        <dbReference type="SAM" id="Phobius"/>
    </source>
</evidence>
<reference evidence="4" key="1">
    <citation type="submission" date="2018-02" db="EMBL/GenBank/DDBJ databases">
        <title>Genome sequencing of Solimonas sp. HR-BB.</title>
        <authorList>
            <person name="Lee Y."/>
            <person name="Jeon C.O."/>
        </authorList>
    </citation>
    <scope>NUCLEOTIDE SEQUENCE [LARGE SCALE GENOMIC DNA]</scope>
    <source>
        <strain evidence="4">HR-E</strain>
    </source>
</reference>
<keyword evidence="1" id="KW-1133">Transmembrane helix</keyword>
<dbReference type="SMART" id="SM00450">
    <property type="entry name" value="RHOD"/>
    <property type="match status" value="1"/>
</dbReference>
<dbReference type="OrthoDB" id="9808735at2"/>